<keyword evidence="7" id="KW-0966">Cell projection</keyword>
<dbReference type="InterPro" id="IPR042187">
    <property type="entry name" value="Flagellin_C_sub2"/>
</dbReference>
<feature type="domain" description="Flagellin C-terminal" evidence="6">
    <location>
        <begin position="189"/>
        <end position="273"/>
    </location>
</feature>
<dbReference type="GeneID" id="61295446"/>
<dbReference type="KEGG" id="mvs:MVIS_3448"/>
<keyword evidence="3 4" id="KW-0975">Bacterial flagellum</keyword>
<dbReference type="Pfam" id="PF00700">
    <property type="entry name" value="Flagellin_C"/>
    <property type="match status" value="1"/>
</dbReference>
<evidence type="ECO:0000256" key="4">
    <source>
        <dbReference type="RuleBase" id="RU362073"/>
    </source>
</evidence>
<protein>
    <recommendedName>
        <fullName evidence="4">Flagellin</fullName>
    </recommendedName>
</protein>
<dbReference type="GO" id="GO:0005576">
    <property type="term" value="C:extracellular region"/>
    <property type="evidence" value="ECO:0007669"/>
    <property type="project" value="UniProtKB-SubCell"/>
</dbReference>
<evidence type="ECO:0000313" key="7">
    <source>
        <dbReference type="EMBL" id="AIE76441.1"/>
    </source>
</evidence>
<dbReference type="Pfam" id="PF00669">
    <property type="entry name" value="Flagellin_N"/>
    <property type="match status" value="1"/>
</dbReference>
<keyword evidence="10" id="KW-1185">Reference proteome</keyword>
<evidence type="ECO:0000256" key="1">
    <source>
        <dbReference type="ARBA" id="ARBA00005709"/>
    </source>
</evidence>
<dbReference type="PANTHER" id="PTHR42792:SF2">
    <property type="entry name" value="FLAGELLIN"/>
    <property type="match status" value="1"/>
</dbReference>
<gene>
    <name evidence="7" type="primary">flaC</name>
    <name evidence="8" type="ORF">MT2528_1563</name>
    <name evidence="9" type="ORF">NVI5450_1762</name>
</gene>
<dbReference type="HOGENOM" id="CLU_011142_2_2_6"/>
<evidence type="ECO:0000313" key="11">
    <source>
        <dbReference type="Proteomes" id="UP000183794"/>
    </source>
</evidence>
<dbReference type="InterPro" id="IPR046358">
    <property type="entry name" value="Flagellin_C"/>
</dbReference>
<sequence>MAVYVNTNVASLNSQRHLGNATNELQTSFQRLSSGKRINSAADDAAGLQIGSRLESQVNGLNQASRNANDGISLAQTAEGALDETTNMLQRMRVLSIQSANGSNTQADRDALQSEFNELQTEITRVSEDTTFGGEKLLDGSFDKEIQVGADANQTIALKMTTSMDAATLAIGSTTTKVSTAADAQTAIAALDTALETVTGTRADLGAKQNRFSSTIRNISNISENVSASKSRIVDTDFASESAKLAQTQVQQQAASSMLSQANQTSQVALSLL</sequence>
<dbReference type="SUPFAM" id="SSF64518">
    <property type="entry name" value="Phase 1 flagellin"/>
    <property type="match status" value="1"/>
</dbReference>
<reference evidence="8 10" key="2">
    <citation type="submission" date="2016-11" db="EMBL/GenBank/DDBJ databases">
        <authorList>
            <person name="Klemetsen T."/>
        </authorList>
    </citation>
    <scope>NUCLEOTIDE SEQUENCE [LARGE SCALE GENOMIC DNA]</scope>
    <source>
        <strain evidence="8">MT 2528</strain>
    </source>
</reference>
<comment type="subcellular location">
    <subcellularLocation>
        <location evidence="4">Secreted</location>
    </subcellularLocation>
    <subcellularLocation>
        <location evidence="4">Bacterial flagellum</location>
    </subcellularLocation>
</comment>
<evidence type="ECO:0000313" key="10">
    <source>
        <dbReference type="Proteomes" id="UP000182660"/>
    </source>
</evidence>
<evidence type="ECO:0000256" key="3">
    <source>
        <dbReference type="ARBA" id="ARBA00023143"/>
    </source>
</evidence>
<dbReference type="EMBL" id="FPLJ01000039">
    <property type="protein sequence ID" value="SGY88649.1"/>
    <property type="molecule type" value="Genomic_DNA"/>
</dbReference>
<dbReference type="GO" id="GO:0005198">
    <property type="term" value="F:structural molecule activity"/>
    <property type="evidence" value="ECO:0007669"/>
    <property type="project" value="UniProtKB-UniRule"/>
</dbReference>
<dbReference type="PRINTS" id="PR00207">
    <property type="entry name" value="FLAGELLIN"/>
</dbReference>
<evidence type="ECO:0000313" key="8">
    <source>
        <dbReference type="EMBL" id="SGY88649.1"/>
    </source>
</evidence>
<dbReference type="GO" id="GO:0009288">
    <property type="term" value="C:bacterial-type flagellum"/>
    <property type="evidence" value="ECO:0007669"/>
    <property type="project" value="UniProtKB-SubCell"/>
</dbReference>
<organism evidence="7">
    <name type="scientific">Moritella viscosa</name>
    <dbReference type="NCBI Taxonomy" id="80854"/>
    <lineage>
        <taxon>Bacteria</taxon>
        <taxon>Pseudomonadati</taxon>
        <taxon>Pseudomonadota</taxon>
        <taxon>Gammaproteobacteria</taxon>
        <taxon>Alteromonadales</taxon>
        <taxon>Moritellaceae</taxon>
        <taxon>Moritella</taxon>
    </lineage>
</organism>
<evidence type="ECO:0000313" key="9">
    <source>
        <dbReference type="EMBL" id="SGY95766.1"/>
    </source>
</evidence>
<dbReference type="STRING" id="80854.MVIS_3448"/>
<comment type="similarity">
    <text evidence="1 4">Belongs to the bacterial flagellin family.</text>
</comment>
<evidence type="ECO:0000259" key="6">
    <source>
        <dbReference type="Pfam" id="PF00700"/>
    </source>
</evidence>
<reference evidence="9 11" key="3">
    <citation type="submission" date="2016-11" db="EMBL/GenBank/DDBJ databases">
        <authorList>
            <person name="Jaros S."/>
            <person name="Januszkiewicz K."/>
            <person name="Wedrychowicz H."/>
        </authorList>
    </citation>
    <scope>NUCLEOTIDE SEQUENCE [LARGE SCALE GENOMIC DNA]</scope>
    <source>
        <strain evidence="9">NVI 5450</strain>
    </source>
</reference>
<accession>A0A075F979</accession>
<dbReference type="PATRIC" id="fig|80854.5.peg.3646"/>
<feature type="domain" description="Flagellin N-terminal" evidence="5">
    <location>
        <begin position="5"/>
        <end position="142"/>
    </location>
</feature>
<comment type="function">
    <text evidence="4">Flagellin is the subunit protein which polymerizes to form the filaments of bacterial flagella.</text>
</comment>
<dbReference type="Proteomes" id="UP000182660">
    <property type="component" value="Unassembled WGS sequence"/>
</dbReference>
<dbReference type="EMBL" id="KJ746479">
    <property type="protein sequence ID" value="AIE76441.1"/>
    <property type="molecule type" value="Genomic_DNA"/>
</dbReference>
<dbReference type="Proteomes" id="UP000183794">
    <property type="component" value="Unassembled WGS sequence"/>
</dbReference>
<dbReference type="Gene3D" id="6.10.10.10">
    <property type="entry name" value="Flagellar export chaperone, C-terminal domain"/>
    <property type="match status" value="1"/>
</dbReference>
<keyword evidence="2 4" id="KW-0964">Secreted</keyword>
<dbReference type="AlphaFoldDB" id="A0A075F979"/>
<dbReference type="EMBL" id="FPLD01000051">
    <property type="protein sequence ID" value="SGY95766.1"/>
    <property type="molecule type" value="Genomic_DNA"/>
</dbReference>
<dbReference type="InterPro" id="IPR001029">
    <property type="entry name" value="Flagellin_N"/>
</dbReference>
<dbReference type="PANTHER" id="PTHR42792">
    <property type="entry name" value="FLAGELLIN"/>
    <property type="match status" value="1"/>
</dbReference>
<proteinExistence type="inferred from homology"/>
<dbReference type="RefSeq" id="WP_045111458.1">
    <property type="nucleotide sequence ID" value="NZ_CAWQZC010000118.1"/>
</dbReference>
<dbReference type="OrthoDB" id="9796789at2"/>
<dbReference type="InterPro" id="IPR001492">
    <property type="entry name" value="Flagellin"/>
</dbReference>
<keyword evidence="7" id="KW-0282">Flagellum</keyword>
<dbReference type="Gene3D" id="1.20.1330.10">
    <property type="entry name" value="f41 fragment of flagellin, N-terminal domain"/>
    <property type="match status" value="1"/>
</dbReference>
<evidence type="ECO:0000256" key="2">
    <source>
        <dbReference type="ARBA" id="ARBA00022525"/>
    </source>
</evidence>
<reference evidence="7" key="1">
    <citation type="submission" date="2014-04" db="EMBL/GenBank/DDBJ databases">
        <title>Host specificity and clade dependent distribution of putative virulence genes in Moritella viscosa.</title>
        <authorList>
            <person name="Karlsen C."/>
            <person name="Ellingsen A.B."/>
            <person name="Wiik-Nielsen C."/>
            <person name="Winther-Larsen H.C."/>
            <person name="Colquhoun D.J."/>
            <person name="Sorum H."/>
        </authorList>
    </citation>
    <scope>NUCLEOTIDE SEQUENCE</scope>
    <source>
        <strain evidence="7">NCIMB 13584</strain>
    </source>
</reference>
<name>A0A075F979_9GAMM</name>
<evidence type="ECO:0000259" key="5">
    <source>
        <dbReference type="Pfam" id="PF00669"/>
    </source>
</evidence>
<keyword evidence="7" id="KW-0969">Cilium</keyword>